<organism evidence="2 3">
    <name type="scientific">Ambispora gerdemannii</name>
    <dbReference type="NCBI Taxonomy" id="144530"/>
    <lineage>
        <taxon>Eukaryota</taxon>
        <taxon>Fungi</taxon>
        <taxon>Fungi incertae sedis</taxon>
        <taxon>Mucoromycota</taxon>
        <taxon>Glomeromycotina</taxon>
        <taxon>Glomeromycetes</taxon>
        <taxon>Archaeosporales</taxon>
        <taxon>Ambisporaceae</taxon>
        <taxon>Ambispora</taxon>
    </lineage>
</organism>
<evidence type="ECO:0000313" key="2">
    <source>
        <dbReference type="EMBL" id="CAG8557688.1"/>
    </source>
</evidence>
<keyword evidence="3" id="KW-1185">Reference proteome</keyword>
<reference evidence="2" key="1">
    <citation type="submission" date="2021-06" db="EMBL/GenBank/DDBJ databases">
        <authorList>
            <person name="Kallberg Y."/>
            <person name="Tangrot J."/>
            <person name="Rosling A."/>
        </authorList>
    </citation>
    <scope>NUCLEOTIDE SEQUENCE</scope>
    <source>
        <strain evidence="2">MT106</strain>
    </source>
</reference>
<protein>
    <submittedName>
        <fullName evidence="2">11820_t:CDS:1</fullName>
    </submittedName>
</protein>
<feature type="compositionally biased region" description="Low complexity" evidence="1">
    <location>
        <begin position="95"/>
        <end position="109"/>
    </location>
</feature>
<dbReference type="Proteomes" id="UP000789831">
    <property type="component" value="Unassembled WGS sequence"/>
</dbReference>
<gene>
    <name evidence="2" type="ORF">AGERDE_LOCUS6994</name>
</gene>
<feature type="region of interest" description="Disordered" evidence="1">
    <location>
        <begin position="90"/>
        <end position="109"/>
    </location>
</feature>
<dbReference type="EMBL" id="CAJVPL010001187">
    <property type="protein sequence ID" value="CAG8557688.1"/>
    <property type="molecule type" value="Genomic_DNA"/>
</dbReference>
<comment type="caution">
    <text evidence="2">The sequence shown here is derived from an EMBL/GenBank/DDBJ whole genome shotgun (WGS) entry which is preliminary data.</text>
</comment>
<name>A0A9N9BA22_9GLOM</name>
<accession>A0A9N9BA22</accession>
<evidence type="ECO:0000313" key="3">
    <source>
        <dbReference type="Proteomes" id="UP000789831"/>
    </source>
</evidence>
<dbReference type="AlphaFoldDB" id="A0A9N9BA22"/>
<proteinExistence type="predicted"/>
<evidence type="ECO:0000256" key="1">
    <source>
        <dbReference type="SAM" id="MobiDB-lite"/>
    </source>
</evidence>
<sequence length="151" mass="15723">MHQHDILVFVADKSADWQTFSYYVNQNNKKCEKDASSSSSFISKGSSNDGLTAFSSLSLSLGPGSFYYVVGNFDNNNKCDMTLTATVVADDKPTTDTPNPISNTTNSTPVAPVAPAVQVAPAAAPVAPVAPAAPAAPVAPILALPTLSSWF</sequence>